<keyword evidence="2" id="KW-1185">Reference proteome</keyword>
<gene>
    <name evidence="1" type="ORF">B0H17DRAFT_1027395</name>
</gene>
<protein>
    <submittedName>
        <fullName evidence="1">Uncharacterized protein</fullName>
    </submittedName>
</protein>
<dbReference type="AlphaFoldDB" id="A0AAD7H2T2"/>
<proteinExistence type="predicted"/>
<accession>A0AAD7H2T2</accession>
<name>A0AAD7H2T2_MYCRO</name>
<evidence type="ECO:0000313" key="2">
    <source>
        <dbReference type="Proteomes" id="UP001221757"/>
    </source>
</evidence>
<comment type="caution">
    <text evidence="1">The sequence shown here is derived from an EMBL/GenBank/DDBJ whole genome shotgun (WGS) entry which is preliminary data.</text>
</comment>
<organism evidence="1 2">
    <name type="scientific">Mycena rosella</name>
    <name type="common">Pink bonnet</name>
    <name type="synonym">Agaricus rosellus</name>
    <dbReference type="NCBI Taxonomy" id="1033263"/>
    <lineage>
        <taxon>Eukaryota</taxon>
        <taxon>Fungi</taxon>
        <taxon>Dikarya</taxon>
        <taxon>Basidiomycota</taxon>
        <taxon>Agaricomycotina</taxon>
        <taxon>Agaricomycetes</taxon>
        <taxon>Agaricomycetidae</taxon>
        <taxon>Agaricales</taxon>
        <taxon>Marasmiineae</taxon>
        <taxon>Mycenaceae</taxon>
        <taxon>Mycena</taxon>
    </lineage>
</organism>
<sequence>MWRGGRGSRNRPDIALPTNCPRTVCRPDPPVTARTAGLRYRCSARPHGLRRAYPHRSIPRRLADLARGCGRRGEHARGPPRGVFHRGATNATGWGAAARCMRVRGGGGGVLSLVRLCSPYPSSAWSTHSLTTREFSQRKRARTTHNALCGARNLAVPIYVPRRGGVPAPPPLAENPYHHRSGAHGGRPVRFGGVAQPELRAAPRAVAVAVRDRPRIGLTTVGFRPTAEHAERDRADDVRGAARVNAAGCPDRCDYAPSSDARWRRYLVGGGFRALSPVRLHIVLQYYHPYWR</sequence>
<dbReference type="Proteomes" id="UP001221757">
    <property type="component" value="Unassembled WGS sequence"/>
</dbReference>
<dbReference type="EMBL" id="JARKIE010000001">
    <property type="protein sequence ID" value="KAJ7710595.1"/>
    <property type="molecule type" value="Genomic_DNA"/>
</dbReference>
<reference evidence="1" key="1">
    <citation type="submission" date="2023-03" db="EMBL/GenBank/DDBJ databases">
        <title>Massive genome expansion in bonnet fungi (Mycena s.s.) driven by repeated elements and novel gene families across ecological guilds.</title>
        <authorList>
            <consortium name="Lawrence Berkeley National Laboratory"/>
            <person name="Harder C.B."/>
            <person name="Miyauchi S."/>
            <person name="Viragh M."/>
            <person name="Kuo A."/>
            <person name="Thoen E."/>
            <person name="Andreopoulos B."/>
            <person name="Lu D."/>
            <person name="Skrede I."/>
            <person name="Drula E."/>
            <person name="Henrissat B."/>
            <person name="Morin E."/>
            <person name="Kohler A."/>
            <person name="Barry K."/>
            <person name="LaButti K."/>
            <person name="Morin E."/>
            <person name="Salamov A."/>
            <person name="Lipzen A."/>
            <person name="Mereny Z."/>
            <person name="Hegedus B."/>
            <person name="Baldrian P."/>
            <person name="Stursova M."/>
            <person name="Weitz H."/>
            <person name="Taylor A."/>
            <person name="Grigoriev I.V."/>
            <person name="Nagy L.G."/>
            <person name="Martin F."/>
            <person name="Kauserud H."/>
        </authorList>
    </citation>
    <scope>NUCLEOTIDE SEQUENCE</scope>
    <source>
        <strain evidence="1">CBHHK067</strain>
    </source>
</reference>
<evidence type="ECO:0000313" key="1">
    <source>
        <dbReference type="EMBL" id="KAJ7710595.1"/>
    </source>
</evidence>